<keyword evidence="9" id="KW-0902">Two-component regulatory system</keyword>
<dbReference type="RefSeq" id="WP_379785111.1">
    <property type="nucleotide sequence ID" value="NZ_JBHSMU010000015.1"/>
</dbReference>
<evidence type="ECO:0000256" key="1">
    <source>
        <dbReference type="ARBA" id="ARBA00000085"/>
    </source>
</evidence>
<dbReference type="Proteomes" id="UP001596050">
    <property type="component" value="Unassembled WGS sequence"/>
</dbReference>
<name>A0ABW0LA50_9BURK</name>
<proteinExistence type="predicted"/>
<keyword evidence="8 11" id="KW-1133">Transmembrane helix</keyword>
<sequence length="439" mass="46721">MKTGHSLRSRMVAAFALFALATAACFSGFSVLFVYSVEDDFFGQMLRQEAAHQERSWRAAGRLATPLRENVSLHRGPATFPADLARQLGGRARGGEFFGEQGRHYHVRKLSLGLAPAYLVAEVSRDLVVRPRMPFILGFLAVATLAILAITLAIGYWLARRATEPLTRLALLVSNTAPGQLPQRFAQDFPDNEIGALARTLDEAMARIVDFIEREQQFTRDASHELRTPLAVIEGAAQLLAQQPMPAQAAGQLQRVRSAAAQMAQTVATLLALAREDLDASSARPLARAAAGPVAAEPVALLPLVEDTVVQFAHLLDGKPVEVSVEVSLGTVIESHRAALTILLSNLVSNAFGHTQRGEIRIYVDGASLVVADSGPGIAPALRARLFEPGAKGEASAGFGLGLSIARRLGERVGIGIAIDSAPGGGTRARLSWAVAGLE</sequence>
<dbReference type="InterPro" id="IPR036890">
    <property type="entry name" value="HATPase_C_sf"/>
</dbReference>
<evidence type="ECO:0000256" key="11">
    <source>
        <dbReference type="SAM" id="Phobius"/>
    </source>
</evidence>
<dbReference type="InterPro" id="IPR036097">
    <property type="entry name" value="HisK_dim/P_sf"/>
</dbReference>
<dbReference type="SMART" id="SM00388">
    <property type="entry name" value="HisKA"/>
    <property type="match status" value="1"/>
</dbReference>
<evidence type="ECO:0000259" key="12">
    <source>
        <dbReference type="PROSITE" id="PS50109"/>
    </source>
</evidence>
<dbReference type="SMART" id="SM00304">
    <property type="entry name" value="HAMP"/>
    <property type="match status" value="1"/>
</dbReference>
<dbReference type="InterPro" id="IPR003594">
    <property type="entry name" value="HATPase_dom"/>
</dbReference>
<feature type="transmembrane region" description="Helical" evidence="11">
    <location>
        <begin position="12"/>
        <end position="35"/>
    </location>
</feature>
<keyword evidence="10 11" id="KW-0472">Membrane</keyword>
<dbReference type="InterPro" id="IPR004358">
    <property type="entry name" value="Sig_transdc_His_kin-like_C"/>
</dbReference>
<comment type="subcellular location">
    <subcellularLocation>
        <location evidence="2">Membrane</location>
    </subcellularLocation>
</comment>
<evidence type="ECO:0000313" key="14">
    <source>
        <dbReference type="EMBL" id="MFC5461661.1"/>
    </source>
</evidence>
<feature type="domain" description="HAMP" evidence="13">
    <location>
        <begin position="160"/>
        <end position="213"/>
    </location>
</feature>
<evidence type="ECO:0000256" key="7">
    <source>
        <dbReference type="ARBA" id="ARBA00022777"/>
    </source>
</evidence>
<protein>
    <recommendedName>
        <fullName evidence="3">histidine kinase</fullName>
        <ecNumber evidence="3">2.7.13.3</ecNumber>
    </recommendedName>
</protein>
<comment type="catalytic activity">
    <reaction evidence="1">
        <text>ATP + protein L-histidine = ADP + protein N-phospho-L-histidine.</text>
        <dbReference type="EC" id="2.7.13.3"/>
    </reaction>
</comment>
<feature type="transmembrane region" description="Helical" evidence="11">
    <location>
        <begin position="135"/>
        <end position="159"/>
    </location>
</feature>
<keyword evidence="6 11" id="KW-0812">Transmembrane</keyword>
<organism evidence="14 15">
    <name type="scientific">Massilia niabensis</name>
    <dbReference type="NCBI Taxonomy" id="544910"/>
    <lineage>
        <taxon>Bacteria</taxon>
        <taxon>Pseudomonadati</taxon>
        <taxon>Pseudomonadota</taxon>
        <taxon>Betaproteobacteria</taxon>
        <taxon>Burkholderiales</taxon>
        <taxon>Oxalobacteraceae</taxon>
        <taxon>Telluria group</taxon>
        <taxon>Massilia</taxon>
    </lineage>
</organism>
<evidence type="ECO:0000256" key="4">
    <source>
        <dbReference type="ARBA" id="ARBA00022553"/>
    </source>
</evidence>
<evidence type="ECO:0000259" key="13">
    <source>
        <dbReference type="PROSITE" id="PS50885"/>
    </source>
</evidence>
<evidence type="ECO:0000256" key="9">
    <source>
        <dbReference type="ARBA" id="ARBA00023012"/>
    </source>
</evidence>
<dbReference type="Gene3D" id="6.10.340.10">
    <property type="match status" value="1"/>
</dbReference>
<dbReference type="Gene3D" id="1.10.287.130">
    <property type="match status" value="1"/>
</dbReference>
<dbReference type="SUPFAM" id="SSF55874">
    <property type="entry name" value="ATPase domain of HSP90 chaperone/DNA topoisomerase II/histidine kinase"/>
    <property type="match status" value="1"/>
</dbReference>
<keyword evidence="7 14" id="KW-0418">Kinase</keyword>
<reference evidence="15" key="1">
    <citation type="journal article" date="2019" name="Int. J. Syst. Evol. Microbiol.">
        <title>The Global Catalogue of Microorganisms (GCM) 10K type strain sequencing project: providing services to taxonomists for standard genome sequencing and annotation.</title>
        <authorList>
            <consortium name="The Broad Institute Genomics Platform"/>
            <consortium name="The Broad Institute Genome Sequencing Center for Infectious Disease"/>
            <person name="Wu L."/>
            <person name="Ma J."/>
        </authorList>
    </citation>
    <scope>NUCLEOTIDE SEQUENCE [LARGE SCALE GENOMIC DNA]</scope>
    <source>
        <strain evidence="15">KACC 12649</strain>
    </source>
</reference>
<dbReference type="SMART" id="SM00387">
    <property type="entry name" value="HATPase_c"/>
    <property type="match status" value="1"/>
</dbReference>
<dbReference type="PROSITE" id="PS50109">
    <property type="entry name" value="HIS_KIN"/>
    <property type="match status" value="1"/>
</dbReference>
<dbReference type="PRINTS" id="PR00344">
    <property type="entry name" value="BCTRLSENSOR"/>
</dbReference>
<evidence type="ECO:0000256" key="2">
    <source>
        <dbReference type="ARBA" id="ARBA00004370"/>
    </source>
</evidence>
<evidence type="ECO:0000256" key="5">
    <source>
        <dbReference type="ARBA" id="ARBA00022679"/>
    </source>
</evidence>
<keyword evidence="15" id="KW-1185">Reference proteome</keyword>
<accession>A0ABW0LA50</accession>
<evidence type="ECO:0000313" key="15">
    <source>
        <dbReference type="Proteomes" id="UP001596050"/>
    </source>
</evidence>
<dbReference type="EMBL" id="JBHSMU010000015">
    <property type="protein sequence ID" value="MFC5461661.1"/>
    <property type="molecule type" value="Genomic_DNA"/>
</dbReference>
<dbReference type="InterPro" id="IPR003661">
    <property type="entry name" value="HisK_dim/P_dom"/>
</dbReference>
<dbReference type="EC" id="2.7.13.3" evidence="3"/>
<dbReference type="SUPFAM" id="SSF47384">
    <property type="entry name" value="Homodimeric domain of signal transducing histidine kinase"/>
    <property type="match status" value="1"/>
</dbReference>
<comment type="caution">
    <text evidence="14">The sequence shown here is derived from an EMBL/GenBank/DDBJ whole genome shotgun (WGS) entry which is preliminary data.</text>
</comment>
<dbReference type="GO" id="GO:0016301">
    <property type="term" value="F:kinase activity"/>
    <property type="evidence" value="ECO:0007669"/>
    <property type="project" value="UniProtKB-KW"/>
</dbReference>
<dbReference type="PANTHER" id="PTHR45436:SF16">
    <property type="entry name" value="HISTIDINE KINASE"/>
    <property type="match status" value="1"/>
</dbReference>
<dbReference type="PANTHER" id="PTHR45436">
    <property type="entry name" value="SENSOR HISTIDINE KINASE YKOH"/>
    <property type="match status" value="1"/>
</dbReference>
<dbReference type="PROSITE" id="PS51257">
    <property type="entry name" value="PROKAR_LIPOPROTEIN"/>
    <property type="match status" value="1"/>
</dbReference>
<evidence type="ECO:0000256" key="8">
    <source>
        <dbReference type="ARBA" id="ARBA00022989"/>
    </source>
</evidence>
<evidence type="ECO:0000256" key="3">
    <source>
        <dbReference type="ARBA" id="ARBA00012438"/>
    </source>
</evidence>
<dbReference type="Gene3D" id="3.30.565.10">
    <property type="entry name" value="Histidine kinase-like ATPase, C-terminal domain"/>
    <property type="match status" value="1"/>
</dbReference>
<dbReference type="InterPro" id="IPR003660">
    <property type="entry name" value="HAMP_dom"/>
</dbReference>
<evidence type="ECO:0000256" key="10">
    <source>
        <dbReference type="ARBA" id="ARBA00023136"/>
    </source>
</evidence>
<dbReference type="InterPro" id="IPR050428">
    <property type="entry name" value="TCS_sensor_his_kinase"/>
</dbReference>
<gene>
    <name evidence="14" type="ORF">ACFPN5_17770</name>
</gene>
<dbReference type="Pfam" id="PF00672">
    <property type="entry name" value="HAMP"/>
    <property type="match status" value="1"/>
</dbReference>
<dbReference type="InterPro" id="IPR005467">
    <property type="entry name" value="His_kinase_dom"/>
</dbReference>
<dbReference type="CDD" id="cd00082">
    <property type="entry name" value="HisKA"/>
    <property type="match status" value="1"/>
</dbReference>
<keyword evidence="4" id="KW-0597">Phosphoprotein</keyword>
<dbReference type="Pfam" id="PF02518">
    <property type="entry name" value="HATPase_c"/>
    <property type="match status" value="1"/>
</dbReference>
<keyword evidence="5" id="KW-0808">Transferase</keyword>
<dbReference type="Pfam" id="PF00512">
    <property type="entry name" value="HisKA"/>
    <property type="match status" value="1"/>
</dbReference>
<dbReference type="PROSITE" id="PS50885">
    <property type="entry name" value="HAMP"/>
    <property type="match status" value="1"/>
</dbReference>
<feature type="domain" description="Histidine kinase" evidence="12">
    <location>
        <begin position="221"/>
        <end position="437"/>
    </location>
</feature>
<evidence type="ECO:0000256" key="6">
    <source>
        <dbReference type="ARBA" id="ARBA00022692"/>
    </source>
</evidence>